<protein>
    <recommendedName>
        <fullName evidence="3">Retrotransposon Copia-like N-terminal domain-containing protein</fullName>
    </recommendedName>
</protein>
<organism evidence="1 2">
    <name type="scientific">Castanea mollissima</name>
    <name type="common">Chinese chestnut</name>
    <dbReference type="NCBI Taxonomy" id="60419"/>
    <lineage>
        <taxon>Eukaryota</taxon>
        <taxon>Viridiplantae</taxon>
        <taxon>Streptophyta</taxon>
        <taxon>Embryophyta</taxon>
        <taxon>Tracheophyta</taxon>
        <taxon>Spermatophyta</taxon>
        <taxon>Magnoliopsida</taxon>
        <taxon>eudicotyledons</taxon>
        <taxon>Gunneridae</taxon>
        <taxon>Pentapetalae</taxon>
        <taxon>rosids</taxon>
        <taxon>fabids</taxon>
        <taxon>Fagales</taxon>
        <taxon>Fagaceae</taxon>
        <taxon>Castanea</taxon>
    </lineage>
</organism>
<dbReference type="AlphaFoldDB" id="A0A8J4RPN3"/>
<proteinExistence type="predicted"/>
<dbReference type="EMBL" id="JRKL02000581">
    <property type="protein sequence ID" value="KAF3970009.1"/>
    <property type="molecule type" value="Genomic_DNA"/>
</dbReference>
<comment type="caution">
    <text evidence="1">The sequence shown here is derived from an EMBL/GenBank/DDBJ whole genome shotgun (WGS) entry which is preliminary data.</text>
</comment>
<dbReference type="PANTHER" id="PTHR47481">
    <property type="match status" value="1"/>
</dbReference>
<dbReference type="OrthoDB" id="1845088at2759"/>
<evidence type="ECO:0000313" key="1">
    <source>
        <dbReference type="EMBL" id="KAF3970009.1"/>
    </source>
</evidence>
<evidence type="ECO:0008006" key="3">
    <source>
        <dbReference type="Google" id="ProtNLM"/>
    </source>
</evidence>
<name>A0A8J4RPN3_9ROSI</name>
<dbReference type="PANTHER" id="PTHR47481:SF35">
    <property type="entry name" value="ZINC FINGER, CCHC-TYPE-RELATED"/>
    <property type="match status" value="1"/>
</dbReference>
<gene>
    <name evidence="1" type="ORF">CMV_006245</name>
</gene>
<dbReference type="Proteomes" id="UP000737018">
    <property type="component" value="Unassembled WGS sequence"/>
</dbReference>
<dbReference type="Pfam" id="PF14223">
    <property type="entry name" value="Retrotran_gag_2"/>
    <property type="match status" value="1"/>
</dbReference>
<keyword evidence="2" id="KW-1185">Reference proteome</keyword>
<reference evidence="1" key="1">
    <citation type="submission" date="2020-03" db="EMBL/GenBank/DDBJ databases">
        <title>Castanea mollissima Vanexum genome sequencing.</title>
        <authorList>
            <person name="Staton M."/>
        </authorList>
    </citation>
    <scope>NUCLEOTIDE SEQUENCE</scope>
    <source>
        <tissue evidence="1">Leaf</tissue>
    </source>
</reference>
<accession>A0A8J4RPN3</accession>
<evidence type="ECO:0000313" key="2">
    <source>
        <dbReference type="Proteomes" id="UP000737018"/>
    </source>
</evidence>
<sequence>MDSTTSSPSPLTSNTMVHMITIKLSSTNYLLWRSQFLPLLRSQGLLGYVDGSATEPPSTISDKDDIVVSNPEYTKWKQTDQMILSLICSYLTEEAMSEIVGLTSSCETWQALEASFSHKSKTRELQLKDELQLIKKGTRSVAEYSRAFKTVCDQLSAMGCPVDDTDKVHWFLRGLGAGFSSFSTTIMSHSPIPSFKDVVPKAQSHDLFVKSFEINLIMPQPSPLSVLEISQHMQVVIIVAEVALAEVVVAIIFPTTTIQTLDLAHLPTTNHSVKFVESRDMLPLFVGNHMGRQPT</sequence>